<dbReference type="EC" id="3.1.-.-" evidence="20"/>
<keyword evidence="13 20" id="KW-0408">Iron</keyword>
<feature type="compositionally biased region" description="Basic and acidic residues" evidence="21">
    <location>
        <begin position="1"/>
        <end position="11"/>
    </location>
</feature>
<evidence type="ECO:0000256" key="9">
    <source>
        <dbReference type="ARBA" id="ARBA00022763"/>
    </source>
</evidence>
<feature type="domain" description="DNA2/NAM7 helicase-like C-terminal" evidence="24">
    <location>
        <begin position="1026"/>
        <end position="1227"/>
    </location>
</feature>
<feature type="region of interest" description="Disordered" evidence="21">
    <location>
        <begin position="1"/>
        <end position="68"/>
    </location>
</feature>
<dbReference type="FunFam" id="3.40.50.300:FF:001490">
    <property type="entry name" value="DNA replication helicase"/>
    <property type="match status" value="1"/>
</dbReference>
<evidence type="ECO:0000313" key="26">
    <source>
        <dbReference type="Proteomes" id="UP000596660"/>
    </source>
</evidence>
<dbReference type="PANTHER" id="PTHR10887">
    <property type="entry name" value="DNA2/NAM7 HELICASE FAMILY"/>
    <property type="match status" value="1"/>
</dbReference>
<dbReference type="CDD" id="cd18041">
    <property type="entry name" value="DEXXQc_DNA2"/>
    <property type="match status" value="1"/>
</dbReference>
<evidence type="ECO:0000256" key="17">
    <source>
        <dbReference type="ARBA" id="ARBA00023242"/>
    </source>
</evidence>
<proteinExistence type="inferred from homology"/>
<comment type="subcellular location">
    <subcellularLocation>
        <location evidence="20">Nucleus</location>
    </subcellularLocation>
    <subcellularLocation>
        <location evidence="20">Chromosome</location>
    </subcellularLocation>
</comment>
<dbReference type="GO" id="GO:0005694">
    <property type="term" value="C:chromosome"/>
    <property type="evidence" value="ECO:0007669"/>
    <property type="project" value="UniProtKB-SubCell"/>
</dbReference>
<keyword evidence="7 20" id="KW-0479">Metal-binding</keyword>
<evidence type="ECO:0000256" key="1">
    <source>
        <dbReference type="ARBA" id="ARBA00001966"/>
    </source>
</evidence>
<dbReference type="InterPro" id="IPR026851">
    <property type="entry name" value="Dna2/JHS1_DEXXQ-box"/>
</dbReference>
<dbReference type="AlphaFoldDB" id="A0A803LIK9"/>
<feature type="domain" description="DNA2/NAM7 helicase helicase" evidence="23">
    <location>
        <begin position="850"/>
        <end position="941"/>
    </location>
</feature>
<comment type="function">
    <text evidence="20">Key enzyme involved in DNA replication and DNA repair. Involved in Okazaki fragments processing by cleaving long flaps that escape FEN1: flaps that are longer than 27 nucleotides are coated by replication protein A complex (RPA), leading to recruit DNA2 which cleaves the flap until it is too short to bind RPA and becomes a substrate for FEN1. Also involved in 5'-end resection of DNA during double-strand break (DSB) repair by mediating the cleavage of 5'-ssDNA.</text>
</comment>
<feature type="compositionally biased region" description="Basic and acidic residues" evidence="21">
    <location>
        <begin position="25"/>
        <end position="39"/>
    </location>
</feature>
<dbReference type="CDD" id="cd18808">
    <property type="entry name" value="SF1_C_Upf1"/>
    <property type="match status" value="1"/>
</dbReference>
<dbReference type="OMA" id="DIAHPRG"/>
<evidence type="ECO:0000256" key="8">
    <source>
        <dbReference type="ARBA" id="ARBA00022741"/>
    </source>
</evidence>
<dbReference type="InterPro" id="IPR047187">
    <property type="entry name" value="SF1_C_Upf1"/>
</dbReference>
<evidence type="ECO:0000256" key="19">
    <source>
        <dbReference type="ARBA" id="ARBA00047995"/>
    </source>
</evidence>
<protein>
    <recommendedName>
        <fullName evidence="20">DNA replication ATP-dependent helicase/nuclease</fullName>
        <ecNumber evidence="20">3.1.-.-</ecNumber>
        <ecNumber evidence="20">3.6.4.12</ecNumber>
    </recommendedName>
</protein>
<keyword evidence="5 20" id="KW-0235">DNA replication</keyword>
<keyword evidence="3 20" id="KW-0158">Chromosome</keyword>
<dbReference type="Gramene" id="AUR62013806-RA">
    <property type="protein sequence ID" value="AUR62013806-RA:cds"/>
    <property type="gene ID" value="AUR62013806"/>
</dbReference>
<evidence type="ECO:0000256" key="18">
    <source>
        <dbReference type="ARBA" id="ARBA00023268"/>
    </source>
</evidence>
<dbReference type="Gene3D" id="2.40.30.270">
    <property type="match status" value="1"/>
</dbReference>
<accession>A0A803LIK9</accession>
<dbReference type="InterPro" id="IPR045055">
    <property type="entry name" value="DNA2/NAM7-like"/>
</dbReference>
<keyword evidence="10 20" id="KW-0378">Hydrolase</keyword>
<feature type="compositionally biased region" description="Polar residues" evidence="21">
    <location>
        <begin position="44"/>
        <end position="55"/>
    </location>
</feature>
<comment type="cofactor">
    <cofactor evidence="1">
        <name>[4Fe-4S] cluster</name>
        <dbReference type="ChEBI" id="CHEBI:49883"/>
    </cofactor>
</comment>
<dbReference type="GO" id="GO:0033567">
    <property type="term" value="P:DNA replication, Okazaki fragment processing"/>
    <property type="evidence" value="ECO:0007669"/>
    <property type="project" value="UniProtKB-UniRule"/>
</dbReference>
<dbReference type="InterPro" id="IPR041679">
    <property type="entry name" value="DNA2/NAM7-like_C"/>
</dbReference>
<dbReference type="Pfam" id="PF13087">
    <property type="entry name" value="AAA_12"/>
    <property type="match status" value="1"/>
</dbReference>
<dbReference type="FunFam" id="3.40.50.300:FF:001170">
    <property type="entry name" value="DNA replication helicase Dna2"/>
    <property type="match status" value="1"/>
</dbReference>
<evidence type="ECO:0000256" key="2">
    <source>
        <dbReference type="ARBA" id="ARBA00007913"/>
    </source>
</evidence>
<name>A0A803LIK9_CHEQI</name>
<evidence type="ECO:0000256" key="21">
    <source>
        <dbReference type="SAM" id="MobiDB-lite"/>
    </source>
</evidence>
<dbReference type="GO" id="GO:0006281">
    <property type="term" value="P:DNA repair"/>
    <property type="evidence" value="ECO:0007669"/>
    <property type="project" value="UniProtKB-KW"/>
</dbReference>
<evidence type="ECO:0000256" key="3">
    <source>
        <dbReference type="ARBA" id="ARBA00022454"/>
    </source>
</evidence>
<evidence type="ECO:0000259" key="23">
    <source>
        <dbReference type="Pfam" id="PF13086"/>
    </source>
</evidence>
<comment type="catalytic activity">
    <reaction evidence="19 20">
        <text>ATP + H2O = ADP + phosphate + H(+)</text>
        <dbReference type="Rhea" id="RHEA:13065"/>
        <dbReference type="ChEBI" id="CHEBI:15377"/>
        <dbReference type="ChEBI" id="CHEBI:15378"/>
        <dbReference type="ChEBI" id="CHEBI:30616"/>
        <dbReference type="ChEBI" id="CHEBI:43474"/>
        <dbReference type="ChEBI" id="CHEBI:456216"/>
        <dbReference type="EC" id="3.6.4.12"/>
    </reaction>
</comment>
<keyword evidence="11 20" id="KW-0347">Helicase</keyword>
<dbReference type="GO" id="GO:0017108">
    <property type="term" value="F:5'-flap endonuclease activity"/>
    <property type="evidence" value="ECO:0007669"/>
    <property type="project" value="UniProtKB-UniRule"/>
</dbReference>
<keyword evidence="26" id="KW-1185">Reference proteome</keyword>
<dbReference type="EnsemblPlants" id="AUR62013806-RA">
    <property type="protein sequence ID" value="AUR62013806-RA:cds"/>
    <property type="gene ID" value="AUR62013806"/>
</dbReference>
<dbReference type="PANTHER" id="PTHR10887:SF433">
    <property type="entry name" value="DNA REPLICATION ATP-DEPENDENT HELICASE_NUCLEASE DNA2"/>
    <property type="match status" value="1"/>
</dbReference>
<evidence type="ECO:0000256" key="7">
    <source>
        <dbReference type="ARBA" id="ARBA00022723"/>
    </source>
</evidence>
<keyword evidence="15 20" id="KW-0238">DNA-binding</keyword>
<dbReference type="GO" id="GO:0051539">
    <property type="term" value="F:4 iron, 4 sulfur cluster binding"/>
    <property type="evidence" value="ECO:0007669"/>
    <property type="project" value="UniProtKB-UniRule"/>
</dbReference>
<evidence type="ECO:0000256" key="11">
    <source>
        <dbReference type="ARBA" id="ARBA00022806"/>
    </source>
</evidence>
<comment type="similarity">
    <text evidence="2 20">Belongs to the DNA2/NAM7 helicase family.</text>
</comment>
<dbReference type="Gene3D" id="3.40.50.300">
    <property type="entry name" value="P-loop containing nucleotide triphosphate hydrolases"/>
    <property type="match status" value="3"/>
</dbReference>
<feature type="domain" description="DNA replication factor Dna2 N-terminal" evidence="22">
    <location>
        <begin position="351"/>
        <end position="509"/>
    </location>
</feature>
<dbReference type="GO" id="GO:0005634">
    <property type="term" value="C:nucleus"/>
    <property type="evidence" value="ECO:0007669"/>
    <property type="project" value="UniProtKB-SubCell"/>
</dbReference>
<organism evidence="25 26">
    <name type="scientific">Chenopodium quinoa</name>
    <name type="common">Quinoa</name>
    <dbReference type="NCBI Taxonomy" id="63459"/>
    <lineage>
        <taxon>Eukaryota</taxon>
        <taxon>Viridiplantae</taxon>
        <taxon>Streptophyta</taxon>
        <taxon>Embryophyta</taxon>
        <taxon>Tracheophyta</taxon>
        <taxon>Spermatophyta</taxon>
        <taxon>Magnoliopsida</taxon>
        <taxon>eudicotyledons</taxon>
        <taxon>Gunneridae</taxon>
        <taxon>Pentapetalae</taxon>
        <taxon>Caryophyllales</taxon>
        <taxon>Chenopodiaceae</taxon>
        <taxon>Chenopodioideae</taxon>
        <taxon>Atripliceae</taxon>
        <taxon>Chenopodium</taxon>
    </lineage>
</organism>
<reference evidence="25" key="2">
    <citation type="submission" date="2021-03" db="UniProtKB">
        <authorList>
            <consortium name="EnsemblPlants"/>
        </authorList>
    </citation>
    <scope>IDENTIFICATION</scope>
</reference>
<dbReference type="GO" id="GO:0005524">
    <property type="term" value="F:ATP binding"/>
    <property type="evidence" value="ECO:0007669"/>
    <property type="project" value="UniProtKB-UniRule"/>
</dbReference>
<keyword evidence="6 20" id="KW-0540">Nuclease</keyword>
<keyword evidence="17 20" id="KW-0539">Nucleus</keyword>
<evidence type="ECO:0000259" key="22">
    <source>
        <dbReference type="Pfam" id="PF08696"/>
    </source>
</evidence>
<keyword evidence="14 20" id="KW-0411">Iron-sulfur</keyword>
<evidence type="ECO:0000256" key="6">
    <source>
        <dbReference type="ARBA" id="ARBA00022722"/>
    </source>
</evidence>
<reference evidence="25" key="1">
    <citation type="journal article" date="2017" name="Nature">
        <title>The genome of Chenopodium quinoa.</title>
        <authorList>
            <person name="Jarvis D.E."/>
            <person name="Ho Y.S."/>
            <person name="Lightfoot D.J."/>
            <person name="Schmoeckel S.M."/>
            <person name="Li B."/>
            <person name="Borm T.J.A."/>
            <person name="Ohyanagi H."/>
            <person name="Mineta K."/>
            <person name="Michell C.T."/>
            <person name="Saber N."/>
            <person name="Kharbatia N.M."/>
            <person name="Rupper R.R."/>
            <person name="Sharp A.R."/>
            <person name="Dally N."/>
            <person name="Boughton B.A."/>
            <person name="Woo Y.H."/>
            <person name="Gao G."/>
            <person name="Schijlen E.G.W.M."/>
            <person name="Guo X."/>
            <person name="Momin A.A."/>
            <person name="Negrao S."/>
            <person name="Al-Babili S."/>
            <person name="Gehring C."/>
            <person name="Roessner U."/>
            <person name="Jung C."/>
            <person name="Murphy K."/>
            <person name="Arold S.T."/>
            <person name="Gojobori T."/>
            <person name="van der Linden C.G."/>
            <person name="van Loo E.N."/>
            <person name="Jellen E.N."/>
            <person name="Maughan P.J."/>
            <person name="Tester M."/>
        </authorList>
    </citation>
    <scope>NUCLEOTIDE SEQUENCE [LARGE SCALE GENOMIC DNA]</scope>
    <source>
        <strain evidence="25">cv. PI 614886</strain>
    </source>
</reference>
<dbReference type="Proteomes" id="UP000596660">
    <property type="component" value="Unplaced"/>
</dbReference>
<evidence type="ECO:0000256" key="14">
    <source>
        <dbReference type="ARBA" id="ARBA00023014"/>
    </source>
</evidence>
<dbReference type="SUPFAM" id="SSF52540">
    <property type="entry name" value="P-loop containing nucleoside triphosphate hydrolases"/>
    <property type="match status" value="1"/>
</dbReference>
<evidence type="ECO:0000256" key="16">
    <source>
        <dbReference type="ARBA" id="ARBA00023204"/>
    </source>
</evidence>
<evidence type="ECO:0000256" key="12">
    <source>
        <dbReference type="ARBA" id="ARBA00022840"/>
    </source>
</evidence>
<sequence>PKIKVQKDVKEVGLAASDQNPKNGSELKRDGSEVSEKIRVSKNLGLSSVDDQNPKNGLKLGSDNTPPENLLVDLTNSDDAFEVSPEVAKSMPRKRFKFSPGMLIKQSQDDREEVTWKISPVNERLQAISKLAPDVVKALAEASRLNSCSFQQLSDNDNQHCKEGKVYEEHVMPRTETLGKSTSVSNGTVCNRASNGHATNMNGQHGNAAELNNSDAICSQSPFRTPPSLSYRHDKPTENAANKDSLREWAGLRHHKKALLELLDQVENAISVEGSVLVEHQIHVSGVCNKISDERPAEDNFTVNKVAIKPQEEANLQPSDPYFLVLEVNEKCATTSEGAQCSLKVLRVLNERSGEEQCVNLWDDWFYSVIEPGDSIRVIGEFDNQGNCNINHDKNLLVIQPNLLLSGTRVAGSFSCPRRAVLDERLKCGESSTAALTGTLLHQIFQAGLLMESPTIESLQEFAKIVLQKHIEGLYACGVHEKDMRETLNDAIPRICNWIGLFRDSQKIPDLVFKLLQISSAPAVDFGPNDGPIRMSICDKIDSGLLYYLSTDQTLGANVRRSDLIGLIMRRNELAHSIIKASKVQQLPPMLQSPNMCRNCRHLNACSIYHKVHGGSAESSGLGELFESLTDHLTTTHKVFFKQWDRLIDLEAKELQLPKFERGRSYDSKSENFSNCLSSIVLDASDELHLRTCTKDERFVYRFVHKDNLISNRKDNQDSNSAENDLHSSLRSGDRVILSTESNNLAVASGIITDISRSCVSVSCSKRLRLPRSTISSMSQDLYQEVWRIEKDEFATSFATMRFNLVQLFLLSAQSDRLRKLIVDLEAPRFDSGSIPSQDPAISYIWSEKNLNADQRRAIIKILTAKDYALILGMPGTGKTSTMVYAVKALLMRGSSILLTSYTNSAVDNLLIKLKAQEIDFLRIGRSEAVHKEVQGHCLSDMDIHSVDEIKLKLDRVKVVAVTCLGITSPLLVNKKFDVCIIDEAGQTSLPVSLGPLMFSSKFVLVGDHYQLPPLVKSAEARENGMSVSLFRRLSEGHPQAISALQSQYRMCAGVMKLSNALIYGEKLRCGSLDVENAKLKLSNKGPMSPWLKEVLDADKPVMFINTDILPAFETKDKKTVNNPIEAYLVAEITEALTNHGVEKEEIGIITPYNSQATLIRHALNMEAVEVHTIDKYQGRDKDCIILSFVRSSRNPRNCSSTLLDDWHRINVALTRAKKKLIMVGSCKTLSTVPLLKLLIEKVEEQSGIFCITRKDFEPKTELKRCSHIR</sequence>
<dbReference type="GO" id="GO:0046872">
    <property type="term" value="F:metal ion binding"/>
    <property type="evidence" value="ECO:0007669"/>
    <property type="project" value="UniProtKB-UniRule"/>
</dbReference>
<dbReference type="EC" id="3.6.4.12" evidence="20"/>
<feature type="region of interest" description="Disordered" evidence="21">
    <location>
        <begin position="217"/>
        <end position="240"/>
    </location>
</feature>
<dbReference type="InterPro" id="IPR041677">
    <property type="entry name" value="DNA2/NAM7_AAA_11"/>
</dbReference>
<dbReference type="InterPro" id="IPR014808">
    <property type="entry name" value="DNA_replication_fac_Dna2_N"/>
</dbReference>
<dbReference type="GO" id="GO:0005737">
    <property type="term" value="C:cytoplasm"/>
    <property type="evidence" value="ECO:0007669"/>
    <property type="project" value="TreeGrafter"/>
</dbReference>
<dbReference type="GO" id="GO:0071932">
    <property type="term" value="P:replication fork reversal"/>
    <property type="evidence" value="ECO:0007669"/>
    <property type="project" value="TreeGrafter"/>
</dbReference>
<evidence type="ECO:0000256" key="20">
    <source>
        <dbReference type="RuleBase" id="RU367041"/>
    </source>
</evidence>
<dbReference type="Pfam" id="PF13086">
    <property type="entry name" value="AAA_11"/>
    <property type="match status" value="2"/>
</dbReference>
<keyword evidence="4 20" id="KW-0004">4Fe-4S</keyword>
<keyword evidence="8 20" id="KW-0547">Nucleotide-binding</keyword>
<dbReference type="InterPro" id="IPR027417">
    <property type="entry name" value="P-loop_NTPase"/>
</dbReference>
<evidence type="ECO:0000256" key="10">
    <source>
        <dbReference type="ARBA" id="ARBA00022801"/>
    </source>
</evidence>
<keyword evidence="12 20" id="KW-0067">ATP-binding</keyword>
<keyword evidence="9 20" id="KW-0227">DNA damage</keyword>
<evidence type="ECO:0000259" key="24">
    <source>
        <dbReference type="Pfam" id="PF13087"/>
    </source>
</evidence>
<evidence type="ECO:0000256" key="5">
    <source>
        <dbReference type="ARBA" id="ARBA00022705"/>
    </source>
</evidence>
<keyword evidence="16 20" id="KW-0234">DNA repair</keyword>
<feature type="domain" description="DNA2/NAM7 helicase helicase" evidence="23">
    <location>
        <begin position="953"/>
        <end position="1018"/>
    </location>
</feature>
<dbReference type="GO" id="GO:0003677">
    <property type="term" value="F:DNA binding"/>
    <property type="evidence" value="ECO:0007669"/>
    <property type="project" value="UniProtKB-UniRule"/>
</dbReference>
<dbReference type="GO" id="GO:0017116">
    <property type="term" value="F:single-stranded DNA helicase activity"/>
    <property type="evidence" value="ECO:0007669"/>
    <property type="project" value="UniProtKB-UniRule"/>
</dbReference>
<evidence type="ECO:0000256" key="13">
    <source>
        <dbReference type="ARBA" id="ARBA00023004"/>
    </source>
</evidence>
<dbReference type="Pfam" id="PF08696">
    <property type="entry name" value="Dna2"/>
    <property type="match status" value="1"/>
</dbReference>
<keyword evidence="18 20" id="KW-0511">Multifunctional enzyme</keyword>
<evidence type="ECO:0000313" key="25">
    <source>
        <dbReference type="EnsemblPlants" id="AUR62013806-RA:cds"/>
    </source>
</evidence>
<evidence type="ECO:0000256" key="4">
    <source>
        <dbReference type="ARBA" id="ARBA00022485"/>
    </source>
</evidence>
<evidence type="ECO:0000256" key="15">
    <source>
        <dbReference type="ARBA" id="ARBA00023125"/>
    </source>
</evidence>